<dbReference type="Pfam" id="PF02579">
    <property type="entry name" value="Nitro_FeMo-Co"/>
    <property type="match status" value="1"/>
</dbReference>
<sequence length="103" mass="11317">MKVAIVSTNGVDVNEHFGKATRFLIYEIGATGAKLLSERKTESLSVGDPDHPFDQERLSGVIKTIEGCERVYCTKIGDRPAAELRKLGIEPVIYEGPISEIKL</sequence>
<organism evidence="2">
    <name type="scientific">hydrothermal vent metagenome</name>
    <dbReference type="NCBI Taxonomy" id="652676"/>
    <lineage>
        <taxon>unclassified sequences</taxon>
        <taxon>metagenomes</taxon>
        <taxon>ecological metagenomes</taxon>
    </lineage>
</organism>
<protein>
    <recommendedName>
        <fullName evidence="1">Dinitrogenase iron-molybdenum cofactor biosynthesis domain-containing protein</fullName>
    </recommendedName>
</protein>
<dbReference type="SUPFAM" id="SSF53146">
    <property type="entry name" value="Nitrogenase accessory factor-like"/>
    <property type="match status" value="1"/>
</dbReference>
<dbReference type="PANTHER" id="PTHR33937:SF1">
    <property type="entry name" value="IRON-MOLIBDENUM COFACTOR PROCESSING PROTEIN"/>
    <property type="match status" value="1"/>
</dbReference>
<reference evidence="2" key="1">
    <citation type="submission" date="2018-06" db="EMBL/GenBank/DDBJ databases">
        <authorList>
            <person name="Zhirakovskaya E."/>
        </authorList>
    </citation>
    <scope>NUCLEOTIDE SEQUENCE</scope>
</reference>
<dbReference type="InterPro" id="IPR051840">
    <property type="entry name" value="NifX/NifY_domain"/>
</dbReference>
<proteinExistence type="predicted"/>
<dbReference type="EMBL" id="UOEY01000062">
    <property type="protein sequence ID" value="VAW38550.1"/>
    <property type="molecule type" value="Genomic_DNA"/>
</dbReference>
<dbReference type="InterPro" id="IPR003731">
    <property type="entry name" value="Di-Nase_FeMo-co_biosynth"/>
</dbReference>
<name>A0A3B0VCW9_9ZZZZ</name>
<accession>A0A3B0VCW9</accession>
<dbReference type="InterPro" id="IPR036105">
    <property type="entry name" value="DiNase_FeMo-co_biosyn_sf"/>
</dbReference>
<gene>
    <name evidence="2" type="ORF">MNBD_DELTA04-575</name>
</gene>
<dbReference type="Gene3D" id="3.30.420.130">
    <property type="entry name" value="Dinitrogenase iron-molybdenum cofactor biosynthesis domain"/>
    <property type="match status" value="1"/>
</dbReference>
<dbReference type="PANTHER" id="PTHR33937">
    <property type="entry name" value="IRON-MOLYBDENUM PROTEIN-RELATED-RELATED"/>
    <property type="match status" value="1"/>
</dbReference>
<evidence type="ECO:0000259" key="1">
    <source>
        <dbReference type="Pfam" id="PF02579"/>
    </source>
</evidence>
<dbReference type="AlphaFoldDB" id="A0A3B0VCW9"/>
<evidence type="ECO:0000313" key="2">
    <source>
        <dbReference type="EMBL" id="VAW38550.1"/>
    </source>
</evidence>
<feature type="domain" description="Dinitrogenase iron-molybdenum cofactor biosynthesis" evidence="1">
    <location>
        <begin position="11"/>
        <end position="100"/>
    </location>
</feature>